<dbReference type="Proteomes" id="UP000235672">
    <property type="component" value="Unassembled WGS sequence"/>
</dbReference>
<sequence>MTALPVLPTFDIVKLYHGSYKLCDVCEKLDLQEIFRPSNPKKMEHPKSFILHDFWVTSRYCLLCGLLLQSLRKTPEYTRICDKRESGWVCRVISREWGRSVFNDTSNHSVSCQMQPGLVRRTQIQSPDTFQYLTDYGIQVLADENEWRESHRLSLGRWMNLAKADIGLLRNWITCCEKHHGDACTPIPWNAQLEIDFRVIDVKRRCLVQAPPLCTYLALSYVWGDSKKVKHLKLTKETAIWMYNQYSLSEGNQCIPKTIRDAITLVHELGENYVWIDALCIQQDDKFDIESQIPYMGRIYSGAKCTIVAGSGSDAWAGLTGAGHTPEPRSNKQYCATIQGLRLVTIQQHYQNWRNRSVWDTRGWTLQEKALSKKSMIFADDQVFFHCQRALWYEDTILENMDTNIVFRNRDIDHYNAGSVFTSYEALVIHFTSRSFGFQGDVLHAFRGLESLLQHRWIPPGGVSFSSGFVWGLPESVFDWGLGWTFPYHLPDRRRSIFPSWSWAGWNYEGIGYCVGFGRFAKTRRELAWHRRDPSSSKWLPINSSGLGDLSDQPSRSEKGSSSHWNPNNSTSSIHLFQTNTLYGTLEHILQVWTSTVRLPVDRSGSQYKINDKALPDPEQGNEVMAVRNPHTNIPIGQVNLSLKWRACQPDNLDFIVLSRCLKDTSLPHKHGLFVMMIEWKHGIAYRVQMLEQPIWEEIWIQLKPEWKLISLG</sequence>
<keyword evidence="4" id="KW-1185">Reference proteome</keyword>
<feature type="region of interest" description="Disordered" evidence="1">
    <location>
        <begin position="540"/>
        <end position="567"/>
    </location>
</feature>
<name>A0A2J6PHY2_9HELO</name>
<dbReference type="EMBL" id="KZ613529">
    <property type="protein sequence ID" value="PMD13651.1"/>
    <property type="molecule type" value="Genomic_DNA"/>
</dbReference>
<organism evidence="3 4">
    <name type="scientific">Hyaloscypha hepaticicola</name>
    <dbReference type="NCBI Taxonomy" id="2082293"/>
    <lineage>
        <taxon>Eukaryota</taxon>
        <taxon>Fungi</taxon>
        <taxon>Dikarya</taxon>
        <taxon>Ascomycota</taxon>
        <taxon>Pezizomycotina</taxon>
        <taxon>Leotiomycetes</taxon>
        <taxon>Helotiales</taxon>
        <taxon>Hyaloscyphaceae</taxon>
        <taxon>Hyaloscypha</taxon>
    </lineage>
</organism>
<dbReference type="OrthoDB" id="5428863at2759"/>
<feature type="domain" description="Heterokaryon incompatibility" evidence="2">
    <location>
        <begin position="216"/>
        <end position="368"/>
    </location>
</feature>
<protein>
    <submittedName>
        <fullName evidence="3">HET-domain-containing protein</fullName>
    </submittedName>
</protein>
<dbReference type="InterPro" id="IPR010730">
    <property type="entry name" value="HET"/>
</dbReference>
<reference evidence="3 4" key="1">
    <citation type="submission" date="2016-05" db="EMBL/GenBank/DDBJ databases">
        <title>A degradative enzymes factory behind the ericoid mycorrhizal symbiosis.</title>
        <authorList>
            <consortium name="DOE Joint Genome Institute"/>
            <person name="Martino E."/>
            <person name="Morin E."/>
            <person name="Grelet G."/>
            <person name="Kuo A."/>
            <person name="Kohler A."/>
            <person name="Daghino S."/>
            <person name="Barry K."/>
            <person name="Choi C."/>
            <person name="Cichocki N."/>
            <person name="Clum A."/>
            <person name="Copeland A."/>
            <person name="Hainaut M."/>
            <person name="Haridas S."/>
            <person name="Labutti K."/>
            <person name="Lindquist E."/>
            <person name="Lipzen A."/>
            <person name="Khouja H.-R."/>
            <person name="Murat C."/>
            <person name="Ohm R."/>
            <person name="Olson A."/>
            <person name="Spatafora J."/>
            <person name="Veneault-Fourrey C."/>
            <person name="Henrissat B."/>
            <person name="Grigoriev I."/>
            <person name="Martin F."/>
            <person name="Perotto S."/>
        </authorList>
    </citation>
    <scope>NUCLEOTIDE SEQUENCE [LARGE SCALE GENOMIC DNA]</scope>
    <source>
        <strain evidence="3 4">UAMH 7357</strain>
    </source>
</reference>
<dbReference type="STRING" id="1745343.A0A2J6PHY2"/>
<evidence type="ECO:0000256" key="1">
    <source>
        <dbReference type="SAM" id="MobiDB-lite"/>
    </source>
</evidence>
<dbReference type="PANTHER" id="PTHR33112:SF12">
    <property type="entry name" value="HETEROKARYON INCOMPATIBILITY DOMAIN-CONTAINING PROTEIN"/>
    <property type="match status" value="1"/>
</dbReference>
<dbReference type="AlphaFoldDB" id="A0A2J6PHY2"/>
<evidence type="ECO:0000313" key="4">
    <source>
        <dbReference type="Proteomes" id="UP000235672"/>
    </source>
</evidence>
<dbReference type="Pfam" id="PF06985">
    <property type="entry name" value="HET"/>
    <property type="match status" value="1"/>
</dbReference>
<proteinExistence type="predicted"/>
<gene>
    <name evidence="3" type="ORF">NA56DRAFT_651611</name>
</gene>
<evidence type="ECO:0000259" key="2">
    <source>
        <dbReference type="Pfam" id="PF06985"/>
    </source>
</evidence>
<evidence type="ECO:0000313" key="3">
    <source>
        <dbReference type="EMBL" id="PMD13651.1"/>
    </source>
</evidence>
<dbReference type="PANTHER" id="PTHR33112">
    <property type="entry name" value="DOMAIN PROTEIN, PUTATIVE-RELATED"/>
    <property type="match status" value="1"/>
</dbReference>
<accession>A0A2J6PHY2</accession>